<evidence type="ECO:0000313" key="6">
    <source>
        <dbReference type="Proteomes" id="UP000323946"/>
    </source>
</evidence>
<keyword evidence="2" id="KW-0560">Oxidoreductase</keyword>
<dbReference type="GO" id="GO:0000287">
    <property type="term" value="F:magnesium ion binding"/>
    <property type="evidence" value="ECO:0007669"/>
    <property type="project" value="UniProtKB-ARBA"/>
</dbReference>
<keyword evidence="6" id="KW-1185">Reference proteome</keyword>
<dbReference type="OrthoDB" id="9766715at2"/>
<dbReference type="InterPro" id="IPR017596">
    <property type="entry name" value="PdhA/BkdA"/>
</dbReference>
<dbReference type="InterPro" id="IPR001017">
    <property type="entry name" value="DH_E1"/>
</dbReference>
<sequence length="355" mass="38253">MEVSTVEWLPSSSPVGLLEQPDPNYPVPEPPRLLAAYRAMVVGRRFDAQATTLTKQGRLAVYPSSRGQEACQVGAALSIGAQDWLFPTYRDSVALVTRGIDPVEVLTLLRGDWHCGYDVPSTRTAPQCTPLATQTLHAVGLAHGEARKGSGAVALALIGDGATSEGDFHEALNFAAVFRAPVVFLVQNNGYAISVPLAKQSVAPSLAHKGIGYGVRSEQVDGNDAAAVLSVLDAAVAHARSGAGPFLVEAHTYRMEAHTNADDAGRYRSADEVEQWRQRDPIDRLERHLRAAGHLDDAAVERIAAEAEEFAAQVRSRMQAEPTADPAELFRHVYAEPTPQLREQLAQLQAEQEAL</sequence>
<proteinExistence type="predicted"/>
<comment type="caution">
    <text evidence="5">The sequence shown here is derived from an EMBL/GenBank/DDBJ whole genome shotgun (WGS) entry which is preliminary data.</text>
</comment>
<protein>
    <submittedName>
        <fullName evidence="5">Pyruvate dehydrogenase (Acetyl-transferring) E1 component subunit alpha</fullName>
    </submittedName>
</protein>
<organism evidence="5 6">
    <name type="scientific">Saccharopolyspora hirsuta</name>
    <dbReference type="NCBI Taxonomy" id="1837"/>
    <lineage>
        <taxon>Bacteria</taxon>
        <taxon>Bacillati</taxon>
        <taxon>Actinomycetota</taxon>
        <taxon>Actinomycetes</taxon>
        <taxon>Pseudonocardiales</taxon>
        <taxon>Pseudonocardiaceae</taxon>
        <taxon>Saccharopolyspora</taxon>
    </lineage>
</organism>
<dbReference type="GO" id="GO:0009083">
    <property type="term" value="P:branched-chain amino acid catabolic process"/>
    <property type="evidence" value="ECO:0007669"/>
    <property type="project" value="TreeGrafter"/>
</dbReference>
<dbReference type="InterPro" id="IPR050771">
    <property type="entry name" value="Alpha-ketoacid_DH_E1_comp"/>
</dbReference>
<dbReference type="SMR" id="A0A5M7CCS5"/>
<dbReference type="GO" id="GO:0016624">
    <property type="term" value="F:oxidoreductase activity, acting on the aldehyde or oxo group of donors, disulfide as acceptor"/>
    <property type="evidence" value="ECO:0007669"/>
    <property type="project" value="InterPro"/>
</dbReference>
<evidence type="ECO:0000259" key="4">
    <source>
        <dbReference type="Pfam" id="PF00676"/>
    </source>
</evidence>
<feature type="domain" description="Dehydrogenase E1 component" evidence="4">
    <location>
        <begin position="37"/>
        <end position="312"/>
    </location>
</feature>
<dbReference type="Pfam" id="PF00676">
    <property type="entry name" value="E1_dh"/>
    <property type="match status" value="1"/>
</dbReference>
<evidence type="ECO:0000256" key="3">
    <source>
        <dbReference type="ARBA" id="ARBA00023052"/>
    </source>
</evidence>
<dbReference type="SUPFAM" id="SSF52518">
    <property type="entry name" value="Thiamin diphosphate-binding fold (THDP-binding)"/>
    <property type="match status" value="1"/>
</dbReference>
<dbReference type="Proteomes" id="UP000323946">
    <property type="component" value="Unassembled WGS sequence"/>
</dbReference>
<dbReference type="InterPro" id="IPR029061">
    <property type="entry name" value="THDP-binding"/>
</dbReference>
<dbReference type="PANTHER" id="PTHR43380:SF1">
    <property type="entry name" value="2-OXOISOVALERATE DEHYDROGENASE SUBUNIT ALPHA, MITOCHONDRIAL"/>
    <property type="match status" value="1"/>
</dbReference>
<dbReference type="Gene3D" id="3.40.50.970">
    <property type="match status" value="1"/>
</dbReference>
<dbReference type="EMBL" id="VWPH01000001">
    <property type="protein sequence ID" value="KAA5838237.1"/>
    <property type="molecule type" value="Genomic_DNA"/>
</dbReference>
<reference evidence="5 6" key="1">
    <citation type="submission" date="2019-09" db="EMBL/GenBank/DDBJ databases">
        <title>Draft genome sequence of the thermophilic Saccharopolyspora hirsuta VKM Ac-666T.</title>
        <authorList>
            <person name="Lobastova T.G."/>
            <person name="Fokina V."/>
            <person name="Bragin E.Y."/>
            <person name="Shtratnikova V.Y."/>
            <person name="Starodumova I.P."/>
            <person name="Tarlachkov S.V."/>
            <person name="Donova M.V."/>
        </authorList>
    </citation>
    <scope>NUCLEOTIDE SEQUENCE [LARGE SCALE GENOMIC DNA]</scope>
    <source>
        <strain evidence="5 6">VKM Ac-666</strain>
    </source>
</reference>
<accession>A0A5M7CCS5</accession>
<dbReference type="RefSeq" id="WP_150064743.1">
    <property type="nucleotide sequence ID" value="NZ_JBEPDJ010000014.1"/>
</dbReference>
<gene>
    <name evidence="5" type="primary">pdhA</name>
    <name evidence="5" type="ORF">F1721_01965</name>
</gene>
<comment type="cofactor">
    <cofactor evidence="1">
        <name>thiamine diphosphate</name>
        <dbReference type="ChEBI" id="CHEBI:58937"/>
    </cofactor>
</comment>
<keyword evidence="5" id="KW-0670">Pyruvate</keyword>
<dbReference type="AlphaFoldDB" id="A0A5M7CCS5"/>
<evidence type="ECO:0000256" key="2">
    <source>
        <dbReference type="ARBA" id="ARBA00023002"/>
    </source>
</evidence>
<evidence type="ECO:0000256" key="1">
    <source>
        <dbReference type="ARBA" id="ARBA00001964"/>
    </source>
</evidence>
<name>A0A5M7CCS5_SACHI</name>
<dbReference type="PANTHER" id="PTHR43380">
    <property type="entry name" value="2-OXOISOVALERATE DEHYDROGENASE SUBUNIT ALPHA, MITOCHONDRIAL"/>
    <property type="match status" value="1"/>
</dbReference>
<evidence type="ECO:0000313" key="5">
    <source>
        <dbReference type="EMBL" id="KAA5838237.1"/>
    </source>
</evidence>
<dbReference type="NCBIfam" id="TIGR03181">
    <property type="entry name" value="PDH_E1_alph_x"/>
    <property type="match status" value="1"/>
</dbReference>
<dbReference type="CDD" id="cd02000">
    <property type="entry name" value="TPP_E1_PDC_ADC_BCADC"/>
    <property type="match status" value="1"/>
</dbReference>
<keyword evidence="3" id="KW-0786">Thiamine pyrophosphate</keyword>